<feature type="compositionally biased region" description="Pro residues" evidence="1">
    <location>
        <begin position="117"/>
        <end position="129"/>
    </location>
</feature>
<feature type="region of interest" description="Disordered" evidence="1">
    <location>
        <begin position="1"/>
        <end position="312"/>
    </location>
</feature>
<feature type="compositionally biased region" description="Basic residues" evidence="1">
    <location>
        <begin position="156"/>
        <end position="173"/>
    </location>
</feature>
<protein>
    <recommendedName>
        <fullName evidence="2">FAM21/CAPZIP domain-containing protein</fullName>
    </recommendedName>
</protein>
<dbReference type="Pfam" id="PF15255">
    <property type="entry name" value="CAP-ZIP_m"/>
    <property type="match status" value="1"/>
</dbReference>
<feature type="compositionally biased region" description="Basic and acidic residues" evidence="1">
    <location>
        <begin position="274"/>
        <end position="293"/>
    </location>
</feature>
<accession>A0A9Q1FWN0</accession>
<evidence type="ECO:0000259" key="2">
    <source>
        <dbReference type="Pfam" id="PF15255"/>
    </source>
</evidence>
<dbReference type="EMBL" id="JAINUF010000003">
    <property type="protein sequence ID" value="KAJ8368608.1"/>
    <property type="molecule type" value="Genomic_DNA"/>
</dbReference>
<dbReference type="InterPro" id="IPR029341">
    <property type="entry name" value="FAM21/CAPZIP"/>
</dbReference>
<name>A0A9Q1FWN0_SYNKA</name>
<feature type="domain" description="FAM21/CAPZIP" evidence="2">
    <location>
        <begin position="73"/>
        <end position="191"/>
    </location>
</feature>
<dbReference type="AlphaFoldDB" id="A0A9Q1FWN0"/>
<reference evidence="3" key="1">
    <citation type="journal article" date="2023" name="Science">
        <title>Genome structures resolve the early diversification of teleost fishes.</title>
        <authorList>
            <person name="Parey E."/>
            <person name="Louis A."/>
            <person name="Montfort J."/>
            <person name="Bouchez O."/>
            <person name="Roques C."/>
            <person name="Iampietro C."/>
            <person name="Lluch J."/>
            <person name="Castinel A."/>
            <person name="Donnadieu C."/>
            <person name="Desvignes T."/>
            <person name="Floi Bucao C."/>
            <person name="Jouanno E."/>
            <person name="Wen M."/>
            <person name="Mejri S."/>
            <person name="Dirks R."/>
            <person name="Jansen H."/>
            <person name="Henkel C."/>
            <person name="Chen W.J."/>
            <person name="Zahm M."/>
            <person name="Cabau C."/>
            <person name="Klopp C."/>
            <person name="Thompson A.W."/>
            <person name="Robinson-Rechavi M."/>
            <person name="Braasch I."/>
            <person name="Lecointre G."/>
            <person name="Bobe J."/>
            <person name="Postlethwait J.H."/>
            <person name="Berthelot C."/>
            <person name="Roest Crollius H."/>
            <person name="Guiguen Y."/>
        </authorList>
    </citation>
    <scope>NUCLEOTIDE SEQUENCE</scope>
    <source>
        <strain evidence="3">WJC10195</strain>
    </source>
</reference>
<organism evidence="3 4">
    <name type="scientific">Synaphobranchus kaupii</name>
    <name type="common">Kaup's arrowtooth eel</name>
    <dbReference type="NCBI Taxonomy" id="118154"/>
    <lineage>
        <taxon>Eukaryota</taxon>
        <taxon>Metazoa</taxon>
        <taxon>Chordata</taxon>
        <taxon>Craniata</taxon>
        <taxon>Vertebrata</taxon>
        <taxon>Euteleostomi</taxon>
        <taxon>Actinopterygii</taxon>
        <taxon>Neopterygii</taxon>
        <taxon>Teleostei</taxon>
        <taxon>Anguilliformes</taxon>
        <taxon>Synaphobranchidae</taxon>
        <taxon>Synaphobranchus</taxon>
    </lineage>
</organism>
<evidence type="ECO:0000313" key="4">
    <source>
        <dbReference type="Proteomes" id="UP001152622"/>
    </source>
</evidence>
<keyword evidence="4" id="KW-1185">Reference proteome</keyword>
<feature type="compositionally biased region" description="Basic and acidic residues" evidence="1">
    <location>
        <begin position="303"/>
        <end position="312"/>
    </location>
</feature>
<sequence>MEKNSVSPSGPDHTGKVKGRNMLTPAGTEEVVKKPIRRRPPRTLQLNTRKPEEQTDEEKPCISSSSAPKVRPRSSPLIEKLQANLALTPTALIPTPKSPEVNLPPTPFSPSPALSPLAPPSPALSPPSPALVSEEEAPVSFEDPPEGTVLPSINKGRARLSVKRRPPTRQHRKSCGEEAGAAGGRSSPRQLDGQRQNEGGEEAVERTNRKSKRVRGRKSSGRDSGEGGTGTPNEAQPGEDEDSEETAAVTQEVKPAGDEAPAEPEGEGLPGKPCPEDRVRANRKEGVETRPQEEEGENAIGPDEDKLESTGD</sequence>
<gene>
    <name evidence="3" type="ORF">SKAU_G00086360</name>
</gene>
<evidence type="ECO:0000256" key="1">
    <source>
        <dbReference type="SAM" id="MobiDB-lite"/>
    </source>
</evidence>
<feature type="compositionally biased region" description="Basic and acidic residues" evidence="1">
    <location>
        <begin position="49"/>
        <end position="60"/>
    </location>
</feature>
<evidence type="ECO:0000313" key="3">
    <source>
        <dbReference type="EMBL" id="KAJ8368608.1"/>
    </source>
</evidence>
<feature type="compositionally biased region" description="Polar residues" evidence="1">
    <location>
        <begin position="187"/>
        <end position="197"/>
    </location>
</feature>
<feature type="compositionally biased region" description="Basic residues" evidence="1">
    <location>
        <begin position="209"/>
        <end position="219"/>
    </location>
</feature>
<comment type="caution">
    <text evidence="3">The sequence shown here is derived from an EMBL/GenBank/DDBJ whole genome shotgun (WGS) entry which is preliminary data.</text>
</comment>
<dbReference type="Proteomes" id="UP001152622">
    <property type="component" value="Chromosome 3"/>
</dbReference>
<dbReference type="OrthoDB" id="9450049at2759"/>
<proteinExistence type="predicted"/>